<name>A0A3N0EHA5_SINP1</name>
<evidence type="ECO:0000313" key="1">
    <source>
        <dbReference type="EMBL" id="RNL87059.1"/>
    </source>
</evidence>
<protein>
    <submittedName>
        <fullName evidence="1">Uncharacterized protein</fullName>
    </submittedName>
</protein>
<dbReference type="Proteomes" id="UP000267469">
    <property type="component" value="Unassembled WGS sequence"/>
</dbReference>
<organism evidence="1 2">
    <name type="scientific">Sinomicrobium pectinilyticum</name>
    <dbReference type="NCBI Taxonomy" id="1084421"/>
    <lineage>
        <taxon>Bacteria</taxon>
        <taxon>Pseudomonadati</taxon>
        <taxon>Bacteroidota</taxon>
        <taxon>Flavobacteriia</taxon>
        <taxon>Flavobacteriales</taxon>
        <taxon>Flavobacteriaceae</taxon>
        <taxon>Sinomicrobium</taxon>
    </lineage>
</organism>
<comment type="caution">
    <text evidence="1">The sequence shown here is derived from an EMBL/GenBank/DDBJ whole genome shotgun (WGS) entry which is preliminary data.</text>
</comment>
<reference evidence="1 2" key="1">
    <citation type="submission" date="2018-10" db="EMBL/GenBank/DDBJ databases">
        <title>Sinomicrobium pectinilyticum sp. nov., a pectinase-producing bacterium isolated from alkaline and saline soil, and emended description of the genus Sinomicrobium.</title>
        <authorList>
            <person name="Cheng B."/>
            <person name="Li C."/>
            <person name="Lai Q."/>
            <person name="Du M."/>
            <person name="Shao Z."/>
            <person name="Xu P."/>
            <person name="Yang C."/>
        </authorList>
    </citation>
    <scope>NUCLEOTIDE SEQUENCE [LARGE SCALE GENOMIC DNA]</scope>
    <source>
        <strain evidence="1 2">5DNS001</strain>
    </source>
</reference>
<sequence length="72" mass="7763">MDQVQKFWSFGVEENPHPKPGTCPSTVLGDPNLRFGFAQEPATPVASIHPGGAGTLSHLALFFETWNLKPGT</sequence>
<proteinExistence type="predicted"/>
<gene>
    <name evidence="1" type="ORF">ED312_11025</name>
</gene>
<dbReference type="EMBL" id="RJTM01000075">
    <property type="protein sequence ID" value="RNL87059.1"/>
    <property type="molecule type" value="Genomic_DNA"/>
</dbReference>
<evidence type="ECO:0000313" key="2">
    <source>
        <dbReference type="Proteomes" id="UP000267469"/>
    </source>
</evidence>
<keyword evidence="2" id="KW-1185">Reference proteome</keyword>
<dbReference type="AlphaFoldDB" id="A0A3N0EHA5"/>
<accession>A0A3N0EHA5</accession>